<reference evidence="2" key="2">
    <citation type="submission" date="2021-05" db="EMBL/GenBank/DDBJ databases">
        <title>Protein family content uncovers lineage relationships and bacterial pathway maintenance mechanisms in DPANN archaea.</title>
        <authorList>
            <person name="Castelle C.J."/>
            <person name="Meheust R."/>
            <person name="Jaffe A.L."/>
            <person name="Seitz K."/>
            <person name="Gong X."/>
            <person name="Baker B.J."/>
            <person name="Banfield J.F."/>
        </authorList>
    </citation>
    <scope>NUCLEOTIDE SEQUENCE</scope>
    <source>
        <strain evidence="2">RIFCSPHIGHO2_01_FULL_AR10_44_11</strain>
    </source>
</reference>
<comment type="caution">
    <text evidence="2">The sequence shown here is derived from an EMBL/GenBank/DDBJ whole genome shotgun (WGS) entry which is preliminary data.</text>
</comment>
<dbReference type="InterPro" id="IPR050114">
    <property type="entry name" value="UPF0173_UPF0282_UlaG_hydrolase"/>
</dbReference>
<dbReference type="GO" id="GO:0016787">
    <property type="term" value="F:hydrolase activity"/>
    <property type="evidence" value="ECO:0007669"/>
    <property type="project" value="UniProtKB-KW"/>
</dbReference>
<feature type="domain" description="Metallo-beta-lactamase" evidence="1">
    <location>
        <begin position="8"/>
        <end position="192"/>
    </location>
</feature>
<sequence>MVKARFLGHSSFLISLAGTGVLIDPYFSHEGSEDLKRVVSSSTFDGEFRDVSLILITHEHFDHFDKGAIEKIASKNNSTVMAHEELLNQLKIPNTQKQTIKMNDTYLLRNIKIDVMPAHHPQSFYPVGYILSHEGKSIYHMGDTELMEEFTDPRLNSISLMLLPIGGKYTMDVTDAVKTVKSMKPDYAIPMHFNTFDAIKADPNEFKGRIEKSIIKTKAVILKPGQEFEF</sequence>
<dbReference type="PANTHER" id="PTHR43546">
    <property type="entry name" value="UPF0173 METAL-DEPENDENT HYDROLASE MJ1163-RELATED"/>
    <property type="match status" value="1"/>
</dbReference>
<keyword evidence="2" id="KW-0378">Hydrolase</keyword>
<dbReference type="EMBL" id="JAGVWD010000054">
    <property type="protein sequence ID" value="MBS3057671.1"/>
    <property type="molecule type" value="Genomic_DNA"/>
</dbReference>
<protein>
    <submittedName>
        <fullName evidence="2">Metal-dependent hydrolase</fullName>
    </submittedName>
</protein>
<dbReference type="SUPFAM" id="SSF56281">
    <property type="entry name" value="Metallo-hydrolase/oxidoreductase"/>
    <property type="match status" value="1"/>
</dbReference>
<evidence type="ECO:0000259" key="1">
    <source>
        <dbReference type="SMART" id="SM00849"/>
    </source>
</evidence>
<accession>A0A8T4KTG8</accession>
<name>A0A8T4KTG8_9ARCH</name>
<dbReference type="Gene3D" id="3.60.15.10">
    <property type="entry name" value="Ribonuclease Z/Hydroxyacylglutathione hydrolase-like"/>
    <property type="match status" value="1"/>
</dbReference>
<dbReference type="NCBIfam" id="NF001911">
    <property type="entry name" value="PRK00685.1"/>
    <property type="match status" value="1"/>
</dbReference>
<dbReference type="AlphaFoldDB" id="A0A8T4KTG8"/>
<dbReference type="PANTHER" id="PTHR43546:SF8">
    <property type="entry name" value="METALLO-BETA-LACTAMASE DOMAIN-CONTAINING PROTEIN"/>
    <property type="match status" value="1"/>
</dbReference>
<dbReference type="InterPro" id="IPR036866">
    <property type="entry name" value="RibonucZ/Hydroxyglut_hydro"/>
</dbReference>
<evidence type="ECO:0000313" key="3">
    <source>
        <dbReference type="Proteomes" id="UP000677687"/>
    </source>
</evidence>
<reference evidence="2" key="1">
    <citation type="submission" date="2021-03" db="EMBL/GenBank/DDBJ databases">
        <authorList>
            <person name="Jaffe A."/>
        </authorList>
    </citation>
    <scope>NUCLEOTIDE SEQUENCE</scope>
    <source>
        <strain evidence="2">RIFCSPHIGHO2_01_FULL_AR10_44_11</strain>
    </source>
</reference>
<evidence type="ECO:0000313" key="2">
    <source>
        <dbReference type="EMBL" id="MBS3057671.1"/>
    </source>
</evidence>
<organism evidence="2 3">
    <name type="scientific">Candidatus Iainarchaeum sp</name>
    <dbReference type="NCBI Taxonomy" id="3101447"/>
    <lineage>
        <taxon>Archaea</taxon>
        <taxon>Candidatus Iainarchaeota</taxon>
        <taxon>Candidatus Iainarchaeia</taxon>
        <taxon>Candidatus Iainarchaeales</taxon>
        <taxon>Candidatus Iainarchaeaceae</taxon>
        <taxon>Candidatus Iainarchaeum</taxon>
    </lineage>
</organism>
<gene>
    <name evidence="2" type="ORF">J4415_03535</name>
</gene>
<dbReference type="SMART" id="SM00849">
    <property type="entry name" value="Lactamase_B"/>
    <property type="match status" value="1"/>
</dbReference>
<dbReference type="InterPro" id="IPR001279">
    <property type="entry name" value="Metallo-B-lactamas"/>
</dbReference>
<dbReference type="Pfam" id="PF13483">
    <property type="entry name" value="Lactamase_B_3"/>
    <property type="match status" value="1"/>
</dbReference>
<proteinExistence type="predicted"/>
<dbReference type="Proteomes" id="UP000677687">
    <property type="component" value="Unassembled WGS sequence"/>
</dbReference>